<dbReference type="EMBL" id="VUJU01000869">
    <property type="protein sequence ID" value="KAF0767921.1"/>
    <property type="molecule type" value="Genomic_DNA"/>
</dbReference>
<reference evidence="1 2" key="1">
    <citation type="submission" date="2019-08" db="EMBL/GenBank/DDBJ databases">
        <title>Whole genome of Aphis craccivora.</title>
        <authorList>
            <person name="Voronova N.V."/>
            <person name="Shulinski R.S."/>
            <person name="Bandarenka Y.V."/>
            <person name="Zhorov D.G."/>
            <person name="Warner D."/>
        </authorList>
    </citation>
    <scope>NUCLEOTIDE SEQUENCE [LARGE SCALE GENOMIC DNA]</scope>
    <source>
        <strain evidence="1">180601</strain>
        <tissue evidence="1">Whole Body</tissue>
    </source>
</reference>
<dbReference type="AlphaFoldDB" id="A0A6G0ZBA5"/>
<evidence type="ECO:0000313" key="2">
    <source>
        <dbReference type="Proteomes" id="UP000478052"/>
    </source>
</evidence>
<dbReference type="Proteomes" id="UP000478052">
    <property type="component" value="Unassembled WGS sequence"/>
</dbReference>
<organism evidence="1 2">
    <name type="scientific">Aphis craccivora</name>
    <name type="common">Cowpea aphid</name>
    <dbReference type="NCBI Taxonomy" id="307492"/>
    <lineage>
        <taxon>Eukaryota</taxon>
        <taxon>Metazoa</taxon>
        <taxon>Ecdysozoa</taxon>
        <taxon>Arthropoda</taxon>
        <taxon>Hexapoda</taxon>
        <taxon>Insecta</taxon>
        <taxon>Pterygota</taxon>
        <taxon>Neoptera</taxon>
        <taxon>Paraneoptera</taxon>
        <taxon>Hemiptera</taxon>
        <taxon>Sternorrhyncha</taxon>
        <taxon>Aphidomorpha</taxon>
        <taxon>Aphidoidea</taxon>
        <taxon>Aphididae</taxon>
        <taxon>Aphidini</taxon>
        <taxon>Aphis</taxon>
        <taxon>Aphis</taxon>
    </lineage>
</organism>
<proteinExistence type="predicted"/>
<sequence length="275" mass="32181">MNILAVHKETIQFNKPLLGKLITSPATPKNDSTFNQSKPSQSNTIWRYLKGIKYKFVEVILKLLHFAEIKLRGLISLLSYNFIKNEIMQPIKDQAQRTAEQEIKRIFKCEVELRDACLNQLNKSISSKINNNLTPKYIGYIDNGHSDKNILMLNITCYDKDFNQNFSLQLEKFKETHKLVCLRKHRVESLHDPRTDVKFTKFVFDYIIRKLNRALQISTMTEISLKIKLLNIAKKFILYLINQICKLTIFVYKDKRVSVLSDTISWKMFSANLAI</sequence>
<comment type="caution">
    <text evidence="1">The sequence shown here is derived from an EMBL/GenBank/DDBJ whole genome shotgun (WGS) entry which is preliminary data.</text>
</comment>
<protein>
    <submittedName>
        <fullName evidence="1">Uncharacterized protein</fullName>
    </submittedName>
</protein>
<accession>A0A6G0ZBA5</accession>
<name>A0A6G0ZBA5_APHCR</name>
<keyword evidence="2" id="KW-1185">Reference proteome</keyword>
<gene>
    <name evidence="1" type="ORF">FWK35_00009357</name>
</gene>
<evidence type="ECO:0000313" key="1">
    <source>
        <dbReference type="EMBL" id="KAF0767921.1"/>
    </source>
</evidence>